<comment type="similarity">
    <text evidence="6">Belongs to the peptidase M48 family.</text>
</comment>
<keyword evidence="10" id="KW-1185">Reference proteome</keyword>
<keyword evidence="4 6" id="KW-0862">Zinc</keyword>
<feature type="domain" description="Peptidase M48" evidence="8">
    <location>
        <begin position="116"/>
        <end position="185"/>
    </location>
</feature>
<accession>A0ABW0V0J7</accession>
<proteinExistence type="inferred from homology"/>
<dbReference type="RefSeq" id="WP_381031315.1">
    <property type="nucleotide sequence ID" value="NZ_JBHSNY010000020.1"/>
</dbReference>
<dbReference type="Proteomes" id="UP001596154">
    <property type="component" value="Unassembled WGS sequence"/>
</dbReference>
<organism evidence="9 10">
    <name type="scientific">Streptomyces bullii</name>
    <dbReference type="NCBI Taxonomy" id="349910"/>
    <lineage>
        <taxon>Bacteria</taxon>
        <taxon>Bacillati</taxon>
        <taxon>Actinomycetota</taxon>
        <taxon>Actinomycetes</taxon>
        <taxon>Kitasatosporales</taxon>
        <taxon>Streptomycetaceae</taxon>
        <taxon>Streptomyces</taxon>
    </lineage>
</organism>
<dbReference type="InterPro" id="IPR052173">
    <property type="entry name" value="Beta-lactam_resp_regulator"/>
</dbReference>
<comment type="cofactor">
    <cofactor evidence="6">
        <name>Zn(2+)</name>
        <dbReference type="ChEBI" id="CHEBI:29105"/>
    </cofactor>
    <text evidence="6">Binds 1 zinc ion per subunit.</text>
</comment>
<keyword evidence="7" id="KW-0472">Membrane</keyword>
<name>A0ABW0V0J7_9ACTN</name>
<protein>
    <submittedName>
        <fullName evidence="9">M48 family metalloprotease</fullName>
        <ecNumber evidence="9">3.4.24.-</ecNumber>
    </submittedName>
</protein>
<evidence type="ECO:0000256" key="7">
    <source>
        <dbReference type="SAM" id="Phobius"/>
    </source>
</evidence>
<dbReference type="EC" id="3.4.24.-" evidence="9"/>
<comment type="caution">
    <text evidence="9">The sequence shown here is derived from an EMBL/GenBank/DDBJ whole genome shotgun (WGS) entry which is preliminary data.</text>
</comment>
<dbReference type="PANTHER" id="PTHR34978:SF3">
    <property type="entry name" value="SLR0241 PROTEIN"/>
    <property type="match status" value="1"/>
</dbReference>
<keyword evidence="7" id="KW-1133">Transmembrane helix</keyword>
<dbReference type="GO" id="GO:0008237">
    <property type="term" value="F:metallopeptidase activity"/>
    <property type="evidence" value="ECO:0007669"/>
    <property type="project" value="UniProtKB-KW"/>
</dbReference>
<evidence type="ECO:0000256" key="5">
    <source>
        <dbReference type="ARBA" id="ARBA00023049"/>
    </source>
</evidence>
<reference evidence="10" key="1">
    <citation type="journal article" date="2019" name="Int. J. Syst. Evol. Microbiol.">
        <title>The Global Catalogue of Microorganisms (GCM) 10K type strain sequencing project: providing services to taxonomists for standard genome sequencing and annotation.</title>
        <authorList>
            <consortium name="The Broad Institute Genomics Platform"/>
            <consortium name="The Broad Institute Genome Sequencing Center for Infectious Disease"/>
            <person name="Wu L."/>
            <person name="Ma J."/>
        </authorList>
    </citation>
    <scope>NUCLEOTIDE SEQUENCE [LARGE SCALE GENOMIC DNA]</scope>
    <source>
        <strain evidence="10">CGMCC 4.7248</strain>
    </source>
</reference>
<keyword evidence="7" id="KW-0812">Transmembrane</keyword>
<evidence type="ECO:0000313" key="10">
    <source>
        <dbReference type="Proteomes" id="UP001596154"/>
    </source>
</evidence>
<evidence type="ECO:0000256" key="4">
    <source>
        <dbReference type="ARBA" id="ARBA00022833"/>
    </source>
</evidence>
<keyword evidence="5 6" id="KW-0482">Metalloprotease</keyword>
<keyword evidence="2" id="KW-0479">Metal-binding</keyword>
<dbReference type="EMBL" id="JBHSNY010000020">
    <property type="protein sequence ID" value="MFC5639373.1"/>
    <property type="molecule type" value="Genomic_DNA"/>
</dbReference>
<evidence type="ECO:0000256" key="1">
    <source>
        <dbReference type="ARBA" id="ARBA00022670"/>
    </source>
</evidence>
<sequence length="310" mass="32328">MTALLLIPPLLLPFAVRPLAGRVLDRLNPVVALWTLTLAALVLAGASVSALGALVLTGLLKLPLFAALGELVHPLPTPPTTLVLPAAAAATGVLTVSAWTLLSSALRQVRTFRTAWRQADRSSTAGDLCVIDSPHPDAYALPGRPHRIVVTTGMLRSLAPAERQVLFAHERAHNAGGHYRFLLAAELAAHCHPSLRRVRDTVQLAAERAADEAAATAVGDRHLTARAIARAALAAHASPSTRPDFASAATTGPVPQRVAALLAPPACRPRTASWIALLLAACTAASACAAATGVITFHHEVEIAQGEARR</sequence>
<dbReference type="Gene3D" id="3.30.2010.10">
    <property type="entry name" value="Metalloproteases ('zincins'), catalytic domain"/>
    <property type="match status" value="1"/>
</dbReference>
<feature type="transmembrane region" description="Helical" evidence="7">
    <location>
        <begin position="81"/>
        <end position="102"/>
    </location>
</feature>
<evidence type="ECO:0000259" key="8">
    <source>
        <dbReference type="Pfam" id="PF01435"/>
    </source>
</evidence>
<keyword evidence="1 6" id="KW-0645">Protease</keyword>
<keyword evidence="3 6" id="KW-0378">Hydrolase</keyword>
<evidence type="ECO:0000256" key="3">
    <source>
        <dbReference type="ARBA" id="ARBA00022801"/>
    </source>
</evidence>
<gene>
    <name evidence="9" type="ORF">ACFPZJ_37715</name>
</gene>
<evidence type="ECO:0000313" key="9">
    <source>
        <dbReference type="EMBL" id="MFC5639373.1"/>
    </source>
</evidence>
<evidence type="ECO:0000256" key="6">
    <source>
        <dbReference type="RuleBase" id="RU003983"/>
    </source>
</evidence>
<feature type="transmembrane region" description="Helical" evidence="7">
    <location>
        <begin position="31"/>
        <end position="60"/>
    </location>
</feature>
<dbReference type="PANTHER" id="PTHR34978">
    <property type="entry name" value="POSSIBLE SENSOR-TRANSDUCER PROTEIN BLAR"/>
    <property type="match status" value="1"/>
</dbReference>
<dbReference type="InterPro" id="IPR001915">
    <property type="entry name" value="Peptidase_M48"/>
</dbReference>
<dbReference type="Pfam" id="PF01435">
    <property type="entry name" value="Peptidase_M48"/>
    <property type="match status" value="1"/>
</dbReference>
<evidence type="ECO:0000256" key="2">
    <source>
        <dbReference type="ARBA" id="ARBA00022723"/>
    </source>
</evidence>